<protein>
    <recommendedName>
        <fullName evidence="9">ATP synthase epsilon chain</fullName>
    </recommendedName>
    <alternativeName>
        <fullName evidence="9">ATP synthase F1 sector epsilon subunit</fullName>
    </alternativeName>
    <alternativeName>
        <fullName evidence="9">F-ATPase epsilon subunit</fullName>
    </alternativeName>
</protein>
<comment type="similarity">
    <text evidence="2 9 10">Belongs to the ATPase epsilon chain family.</text>
</comment>
<dbReference type="InterPro" id="IPR001469">
    <property type="entry name" value="ATP_synth_F1_dsu/esu"/>
</dbReference>
<dbReference type="InterPro" id="IPR020547">
    <property type="entry name" value="ATP_synth_F1_esu_C"/>
</dbReference>
<proteinExistence type="inferred from homology"/>
<dbReference type="PANTHER" id="PTHR13822:SF10">
    <property type="entry name" value="ATP SYNTHASE EPSILON CHAIN, CHLOROPLASTIC"/>
    <property type="match status" value="1"/>
</dbReference>
<evidence type="ECO:0000313" key="13">
    <source>
        <dbReference type="EMBL" id="NEU06099.1"/>
    </source>
</evidence>
<keyword evidence="5 9" id="KW-0406">Ion transport</keyword>
<sequence length="130" mass="14723">MENSFKLIIVTPDKELYNGNVVKLSSESSDGKFGILPNHMAMVSEVIPTIVNFQDVNGKEYKCFTSSGVIKVRKNEVTILCNAAEWPEDIDKKRAESAKKRAEDRLKNKNEIDVKRAELALKRSLLRLNL</sequence>
<keyword evidence="14" id="KW-1185">Reference proteome</keyword>
<keyword evidence="8 9" id="KW-0066">ATP synthesis</keyword>
<dbReference type="GO" id="GO:0046933">
    <property type="term" value="F:proton-transporting ATP synthase activity, rotational mechanism"/>
    <property type="evidence" value="ECO:0007669"/>
    <property type="project" value="UniProtKB-UniRule"/>
</dbReference>
<dbReference type="PANTHER" id="PTHR13822">
    <property type="entry name" value="ATP SYNTHASE DELTA/EPSILON CHAIN"/>
    <property type="match status" value="1"/>
</dbReference>
<dbReference type="Gene3D" id="2.60.15.10">
    <property type="entry name" value="F0F1 ATP synthase delta/epsilon subunit, N-terminal"/>
    <property type="match status" value="1"/>
</dbReference>
<dbReference type="InterPro" id="IPR020546">
    <property type="entry name" value="ATP_synth_F1_dsu/esu_N"/>
</dbReference>
<evidence type="ECO:0000256" key="4">
    <source>
        <dbReference type="ARBA" id="ARBA00022475"/>
    </source>
</evidence>
<dbReference type="CDD" id="cd12152">
    <property type="entry name" value="F1-ATPase_delta"/>
    <property type="match status" value="1"/>
</dbReference>
<gene>
    <name evidence="9" type="primary">atpC</name>
    <name evidence="13" type="ORF">G3M99_14795</name>
</gene>
<dbReference type="NCBIfam" id="TIGR01216">
    <property type="entry name" value="ATP_synt_epsi"/>
    <property type="match status" value="1"/>
</dbReference>
<comment type="subcellular location">
    <subcellularLocation>
        <location evidence="1 9">Cell membrane</location>
        <topology evidence="1 9">Peripheral membrane protein</topology>
    </subcellularLocation>
</comment>
<evidence type="ECO:0000256" key="3">
    <source>
        <dbReference type="ARBA" id="ARBA00022448"/>
    </source>
</evidence>
<comment type="function">
    <text evidence="9">Produces ATP from ADP in the presence of a proton gradient across the membrane.</text>
</comment>
<evidence type="ECO:0000256" key="2">
    <source>
        <dbReference type="ARBA" id="ARBA00005712"/>
    </source>
</evidence>
<feature type="domain" description="ATP synthase F1 complex delta/epsilon subunit N-terminal" evidence="12">
    <location>
        <begin position="5"/>
        <end position="84"/>
    </location>
</feature>
<evidence type="ECO:0000313" key="14">
    <source>
        <dbReference type="Proteomes" id="UP000481872"/>
    </source>
</evidence>
<name>A0A6M0H649_9CLOT</name>
<dbReference type="RefSeq" id="WP_061996153.1">
    <property type="nucleotide sequence ID" value="NZ_JAAGPU010000033.1"/>
</dbReference>
<dbReference type="GO" id="GO:0005524">
    <property type="term" value="F:ATP binding"/>
    <property type="evidence" value="ECO:0007669"/>
    <property type="project" value="UniProtKB-UniRule"/>
</dbReference>
<dbReference type="Pfam" id="PF02823">
    <property type="entry name" value="ATP-synt_DE_N"/>
    <property type="match status" value="1"/>
</dbReference>
<keyword evidence="9" id="KW-0375">Hydrogen ion transport</keyword>
<dbReference type="Proteomes" id="UP000481872">
    <property type="component" value="Unassembled WGS sequence"/>
</dbReference>
<comment type="caution">
    <text evidence="13">The sequence shown here is derived from an EMBL/GenBank/DDBJ whole genome shotgun (WGS) entry which is preliminary data.</text>
</comment>
<evidence type="ECO:0000256" key="8">
    <source>
        <dbReference type="ARBA" id="ARBA00023310"/>
    </source>
</evidence>
<dbReference type="AlphaFoldDB" id="A0A6M0H649"/>
<dbReference type="GO" id="GO:0005886">
    <property type="term" value="C:plasma membrane"/>
    <property type="evidence" value="ECO:0007669"/>
    <property type="project" value="UniProtKB-SubCell"/>
</dbReference>
<evidence type="ECO:0000256" key="10">
    <source>
        <dbReference type="RuleBase" id="RU003656"/>
    </source>
</evidence>
<dbReference type="SUPFAM" id="SSF51344">
    <property type="entry name" value="Epsilon subunit of F1F0-ATP synthase N-terminal domain"/>
    <property type="match status" value="1"/>
</dbReference>
<evidence type="ECO:0000256" key="7">
    <source>
        <dbReference type="ARBA" id="ARBA00023196"/>
    </source>
</evidence>
<keyword evidence="6 9" id="KW-0472">Membrane</keyword>
<dbReference type="EMBL" id="JAAGPU010000033">
    <property type="protein sequence ID" value="NEU06099.1"/>
    <property type="molecule type" value="Genomic_DNA"/>
</dbReference>
<dbReference type="Pfam" id="PF00401">
    <property type="entry name" value="ATP-synt_DE"/>
    <property type="match status" value="1"/>
</dbReference>
<dbReference type="InterPro" id="IPR036771">
    <property type="entry name" value="ATPsynth_dsu/esu_N"/>
</dbReference>
<keyword evidence="3 9" id="KW-0813">Transport</keyword>
<keyword evidence="7 9" id="KW-0139">CF(1)</keyword>
<organism evidence="13 14">
    <name type="scientific">Clostridium senegalense</name>
    <dbReference type="NCBI Taxonomy" id="1465809"/>
    <lineage>
        <taxon>Bacteria</taxon>
        <taxon>Bacillati</taxon>
        <taxon>Bacillota</taxon>
        <taxon>Clostridia</taxon>
        <taxon>Eubacteriales</taxon>
        <taxon>Clostridiaceae</taxon>
        <taxon>Clostridium</taxon>
    </lineage>
</organism>
<dbReference type="HAMAP" id="MF_00530">
    <property type="entry name" value="ATP_synth_epsil_bac"/>
    <property type="match status" value="1"/>
</dbReference>
<evidence type="ECO:0000256" key="1">
    <source>
        <dbReference type="ARBA" id="ARBA00004202"/>
    </source>
</evidence>
<comment type="subunit">
    <text evidence="9 10">F-type ATPases have 2 components, CF(1) - the catalytic core - and CF(0) - the membrane proton channel. CF(1) has five subunits: alpha(3), beta(3), gamma(1), delta(1), epsilon(1). CF(0) has three main subunits: a, b and c.</text>
</comment>
<keyword evidence="4 9" id="KW-1003">Cell membrane</keyword>
<evidence type="ECO:0000259" key="11">
    <source>
        <dbReference type="Pfam" id="PF00401"/>
    </source>
</evidence>
<evidence type="ECO:0000256" key="5">
    <source>
        <dbReference type="ARBA" id="ARBA00023065"/>
    </source>
</evidence>
<evidence type="ECO:0000256" key="9">
    <source>
        <dbReference type="HAMAP-Rule" id="MF_00530"/>
    </source>
</evidence>
<reference evidence="13 14" key="1">
    <citation type="submission" date="2020-02" db="EMBL/GenBank/DDBJ databases">
        <title>Genome assembly of a novel Clostridium senegalense strain.</title>
        <authorList>
            <person name="Gupta T.B."/>
            <person name="Jauregui R."/>
            <person name="Maclean P."/>
            <person name="Nawarathana A."/>
            <person name="Brightwell G."/>
        </authorList>
    </citation>
    <scope>NUCLEOTIDE SEQUENCE [LARGE SCALE GENOMIC DNA]</scope>
    <source>
        <strain evidence="13 14">AGRFS4</strain>
    </source>
</reference>
<dbReference type="NCBIfam" id="NF009984">
    <property type="entry name" value="PRK13450.1"/>
    <property type="match status" value="1"/>
</dbReference>
<dbReference type="SUPFAM" id="SSF46604">
    <property type="entry name" value="Epsilon subunit of F1F0-ATP synthase C-terminal domain"/>
    <property type="match status" value="1"/>
</dbReference>
<feature type="domain" description="ATP synthase epsilon subunit C-terminal" evidence="11">
    <location>
        <begin position="88"/>
        <end position="129"/>
    </location>
</feature>
<evidence type="ECO:0000259" key="12">
    <source>
        <dbReference type="Pfam" id="PF02823"/>
    </source>
</evidence>
<dbReference type="InterPro" id="IPR036794">
    <property type="entry name" value="ATP_F1_dsu/esu_C_sf"/>
</dbReference>
<evidence type="ECO:0000256" key="6">
    <source>
        <dbReference type="ARBA" id="ARBA00023136"/>
    </source>
</evidence>
<accession>A0A6M0H649</accession>
<dbReference type="GO" id="GO:0045259">
    <property type="term" value="C:proton-transporting ATP synthase complex"/>
    <property type="evidence" value="ECO:0007669"/>
    <property type="project" value="UniProtKB-KW"/>
</dbReference>
<dbReference type="Gene3D" id="1.20.5.440">
    <property type="entry name" value="ATP synthase delta/epsilon subunit, C-terminal domain"/>
    <property type="match status" value="1"/>
</dbReference>